<dbReference type="InterPro" id="IPR018060">
    <property type="entry name" value="HTH_AraC"/>
</dbReference>
<dbReference type="SUPFAM" id="SSF46689">
    <property type="entry name" value="Homeodomain-like"/>
    <property type="match status" value="2"/>
</dbReference>
<dbReference type="Pfam" id="PF12833">
    <property type="entry name" value="HTH_18"/>
    <property type="match status" value="1"/>
</dbReference>
<dbReference type="InterPro" id="IPR009057">
    <property type="entry name" value="Homeodomain-like_sf"/>
</dbReference>
<dbReference type="Proteomes" id="UP000494122">
    <property type="component" value="Unassembled WGS sequence"/>
</dbReference>
<dbReference type="InterPro" id="IPR029062">
    <property type="entry name" value="Class_I_gatase-like"/>
</dbReference>
<keyword evidence="2" id="KW-0238">DNA-binding</keyword>
<evidence type="ECO:0000313" key="4">
    <source>
        <dbReference type="EMBL" id="CAB3864593.1"/>
    </source>
</evidence>
<reference evidence="4 5" key="1">
    <citation type="submission" date="2020-04" db="EMBL/GenBank/DDBJ databases">
        <authorList>
            <person name="De Canck E."/>
        </authorList>
    </citation>
    <scope>NUCLEOTIDE SEQUENCE [LARGE SCALE GENOMIC DNA]</scope>
    <source>
        <strain evidence="4 5">LMG 3328</strain>
    </source>
</reference>
<dbReference type="EMBL" id="CADILE010000006">
    <property type="protein sequence ID" value="CAB3864593.1"/>
    <property type="molecule type" value="Genomic_DNA"/>
</dbReference>
<dbReference type="PROSITE" id="PS00041">
    <property type="entry name" value="HTH_ARAC_FAMILY_1"/>
    <property type="match status" value="1"/>
</dbReference>
<dbReference type="PROSITE" id="PS01124">
    <property type="entry name" value="HTH_ARAC_FAMILY_2"/>
    <property type="match status" value="1"/>
</dbReference>
<dbReference type="SUPFAM" id="SSF52317">
    <property type="entry name" value="Class I glutamine amidotransferase-like"/>
    <property type="match status" value="1"/>
</dbReference>
<organism evidence="4 5">
    <name type="scientific">Achromobacter ruhlandii</name>
    <dbReference type="NCBI Taxonomy" id="72557"/>
    <lineage>
        <taxon>Bacteria</taxon>
        <taxon>Pseudomonadati</taxon>
        <taxon>Pseudomonadota</taxon>
        <taxon>Betaproteobacteria</taxon>
        <taxon>Burkholderiales</taxon>
        <taxon>Alcaligenaceae</taxon>
        <taxon>Achromobacter</taxon>
    </lineage>
</organism>
<evidence type="ECO:0000256" key="2">
    <source>
        <dbReference type="ARBA" id="ARBA00023125"/>
    </source>
</evidence>
<dbReference type="CDD" id="cd03137">
    <property type="entry name" value="GATase1_AraC_1"/>
    <property type="match status" value="1"/>
</dbReference>
<dbReference type="InterPro" id="IPR052158">
    <property type="entry name" value="INH-QAR"/>
</dbReference>
<dbReference type="SMART" id="SM00342">
    <property type="entry name" value="HTH_ARAC"/>
    <property type="match status" value="1"/>
</dbReference>
<keyword evidence="3" id="KW-0804">Transcription</keyword>
<dbReference type="Pfam" id="PF01965">
    <property type="entry name" value="DJ-1_PfpI"/>
    <property type="match status" value="1"/>
</dbReference>
<evidence type="ECO:0000313" key="5">
    <source>
        <dbReference type="Proteomes" id="UP000494122"/>
    </source>
</evidence>
<evidence type="ECO:0000256" key="3">
    <source>
        <dbReference type="ARBA" id="ARBA00023163"/>
    </source>
</evidence>
<accession>A0A2M9H315</accession>
<protein>
    <submittedName>
        <fullName evidence="4">HTH-type transcriptional regulator CdhR</fullName>
    </submittedName>
</protein>
<dbReference type="GO" id="GO:0043565">
    <property type="term" value="F:sequence-specific DNA binding"/>
    <property type="evidence" value="ECO:0007669"/>
    <property type="project" value="InterPro"/>
</dbReference>
<sequence>MSLPLPPADRSRLIAILAFPTAQHLDIAGPADVFAMAGALGVDTPYRVVVLSGAGGPITLSNRLTLHTEAAASVAPASVDTLIIAGGERDGLMHAGADQALRAWLDQACPRVRRLASVCTGAFLLAHWGMLAGRRVATHWRSAQLLAGHFTDLDVDPDALYVQDGRLWTSGGVTAGIDMCLAMVEQDAGRWLASRVARQLNLALRRPGNQAQYSLILEGQAGAYGELVDWLRRHMAEAISVERMAQAAGQAPRTFHRGFTRATGFTPRAFLEALRLETVRAGLDANQSLKALARTTGFRSEGQLSKAFQRRFGLTPSQYRCRAQAT</sequence>
<dbReference type="PANTHER" id="PTHR43130:SF3">
    <property type="entry name" value="HTH-TYPE TRANSCRIPTIONAL REGULATOR RV1931C"/>
    <property type="match status" value="1"/>
</dbReference>
<dbReference type="InterPro" id="IPR018062">
    <property type="entry name" value="HTH_AraC-typ_CS"/>
</dbReference>
<dbReference type="RefSeq" id="WP_100507487.1">
    <property type="nucleotide sequence ID" value="NZ_CADILE010000006.1"/>
</dbReference>
<name>A0A2M9H315_9BURK</name>
<proteinExistence type="predicted"/>
<dbReference type="Gene3D" id="1.10.10.60">
    <property type="entry name" value="Homeodomain-like"/>
    <property type="match status" value="1"/>
</dbReference>
<keyword evidence="1" id="KW-0805">Transcription regulation</keyword>
<dbReference type="PANTHER" id="PTHR43130">
    <property type="entry name" value="ARAC-FAMILY TRANSCRIPTIONAL REGULATOR"/>
    <property type="match status" value="1"/>
</dbReference>
<dbReference type="GO" id="GO:0003700">
    <property type="term" value="F:DNA-binding transcription factor activity"/>
    <property type="evidence" value="ECO:0007669"/>
    <property type="project" value="InterPro"/>
</dbReference>
<dbReference type="Gene3D" id="3.40.50.880">
    <property type="match status" value="1"/>
</dbReference>
<gene>
    <name evidence="4" type="primary">cdhR_3</name>
    <name evidence="4" type="ORF">LMG3328_02461</name>
</gene>
<dbReference type="InterPro" id="IPR002818">
    <property type="entry name" value="DJ-1/PfpI"/>
</dbReference>
<evidence type="ECO:0000256" key="1">
    <source>
        <dbReference type="ARBA" id="ARBA00023015"/>
    </source>
</evidence>
<dbReference type="AlphaFoldDB" id="A0A2M9H315"/>